<keyword evidence="4" id="KW-0653">Protein transport</keyword>
<dbReference type="PANTHER" id="PTHR10663:SF333">
    <property type="entry name" value="PROTEIN MON2 HOMOLOG"/>
    <property type="match status" value="1"/>
</dbReference>
<dbReference type="Pfam" id="PF12783">
    <property type="entry name" value="Sec7-like_HUS"/>
    <property type="match status" value="1"/>
</dbReference>
<feature type="domain" description="Mon2/Sec7/BIG1-like dimerisation and cyclophilin-binding" evidence="9">
    <location>
        <begin position="9"/>
        <end position="184"/>
    </location>
</feature>
<dbReference type="GO" id="GO:0031901">
    <property type="term" value="C:early endosome membrane"/>
    <property type="evidence" value="ECO:0007669"/>
    <property type="project" value="Ensembl"/>
</dbReference>
<dbReference type="InterPro" id="IPR032691">
    <property type="entry name" value="Mon2/Sec7/BIG1-like_HUS"/>
</dbReference>
<evidence type="ECO:0000256" key="2">
    <source>
        <dbReference type="ARBA" id="ARBA00017134"/>
    </source>
</evidence>
<keyword evidence="11" id="KW-1185">Reference proteome</keyword>
<evidence type="ECO:0000313" key="10">
    <source>
        <dbReference type="Ensembl" id="ENSJJAP00000012720.1"/>
    </source>
</evidence>
<evidence type="ECO:0000259" key="7">
    <source>
        <dbReference type="Pfam" id="PF12783"/>
    </source>
</evidence>
<evidence type="ECO:0000256" key="5">
    <source>
        <dbReference type="SAM" id="MobiDB-lite"/>
    </source>
</evidence>
<feature type="domain" description="Mon2 C-terminal" evidence="8">
    <location>
        <begin position="934"/>
        <end position="1710"/>
    </location>
</feature>
<organism evidence="10 11">
    <name type="scientific">Jaculus jaculus</name>
    <name type="common">Lesser Egyptian jerboa</name>
    <dbReference type="NCBI Taxonomy" id="51337"/>
    <lineage>
        <taxon>Eukaryota</taxon>
        <taxon>Metazoa</taxon>
        <taxon>Chordata</taxon>
        <taxon>Craniata</taxon>
        <taxon>Vertebrata</taxon>
        <taxon>Euteleostomi</taxon>
        <taxon>Mammalia</taxon>
        <taxon>Eutheria</taxon>
        <taxon>Euarchontoglires</taxon>
        <taxon>Glires</taxon>
        <taxon>Rodentia</taxon>
        <taxon>Myomorpha</taxon>
        <taxon>Dipodoidea</taxon>
        <taxon>Dipodidae</taxon>
        <taxon>Dipodinae</taxon>
        <taxon>Jaculus</taxon>
    </lineage>
</organism>
<proteinExistence type="inferred from homology"/>
<evidence type="ECO:0000256" key="3">
    <source>
        <dbReference type="ARBA" id="ARBA00022448"/>
    </source>
</evidence>
<feature type="domain" description="Mon2/Sec7/BIG1-like HDS" evidence="6">
    <location>
        <begin position="851"/>
        <end position="930"/>
    </location>
</feature>
<dbReference type="PANTHER" id="PTHR10663">
    <property type="entry name" value="GUANYL-NUCLEOTIDE EXCHANGE FACTOR"/>
    <property type="match status" value="1"/>
</dbReference>
<dbReference type="InterPro" id="IPR015403">
    <property type="entry name" value="Mon2/Sec7/BIG1-like_HDS"/>
</dbReference>
<gene>
    <name evidence="10" type="primary">Mon2</name>
</gene>
<dbReference type="SUPFAM" id="SSF48371">
    <property type="entry name" value="ARM repeat"/>
    <property type="match status" value="2"/>
</dbReference>
<accession>A0A8C5KMZ3</accession>
<feature type="region of interest" description="Disordered" evidence="5">
    <location>
        <begin position="508"/>
        <end position="538"/>
    </location>
</feature>
<dbReference type="Pfam" id="PF16213">
    <property type="entry name" value="DCB"/>
    <property type="match status" value="1"/>
</dbReference>
<evidence type="ECO:0000259" key="9">
    <source>
        <dbReference type="Pfam" id="PF16213"/>
    </source>
</evidence>
<dbReference type="GeneID" id="101595776"/>
<dbReference type="GeneTree" id="ENSGT00390000013286"/>
<comment type="similarity">
    <text evidence="1">Belongs to the MON2 family.</text>
</comment>
<dbReference type="InterPro" id="IPR032629">
    <property type="entry name" value="DCB_dom"/>
</dbReference>
<reference evidence="10" key="1">
    <citation type="submission" date="2025-08" db="UniProtKB">
        <authorList>
            <consortium name="Ensembl"/>
        </authorList>
    </citation>
    <scope>IDENTIFICATION</scope>
</reference>
<keyword evidence="3" id="KW-0813">Transport</keyword>
<dbReference type="GO" id="GO:0015031">
    <property type="term" value="P:protein transport"/>
    <property type="evidence" value="ECO:0007669"/>
    <property type="project" value="UniProtKB-KW"/>
</dbReference>
<protein>
    <recommendedName>
        <fullName evidence="2">Protein MON2 homolog</fullName>
    </recommendedName>
</protein>
<evidence type="ECO:0000259" key="6">
    <source>
        <dbReference type="Pfam" id="PF09324"/>
    </source>
</evidence>
<sequence>MSGTNSPEAVKKLLENMQSDLRALSLECKKKFPPVKEAAESGIIKVKTIAARNTEILAALKENSSEVVQPFLMGCGTKEPKITQLCLAAIQRLMSHEVVSETAAGNIINMLWQLMENSLEELKLLQTVLVLLTTNTVVHDEALSKAIVLCFRLHFTKDNITNNTAAATVRQVVTVVFERMVAEDERHKDIQPPVLVQGNSNRRSVSTLKPCAKDAYMLFQDLCQLVNADAPYWLVGMTEMTRTFGLELLESVLNDFPQVFLQHQEFSFLLKERVCPLVIKLFSPNIKFRQGSSTSSSPAPVEKPYFPICMRLLRVVSVLIKQFYSLLVTECEIFLSLLVKFLDADKPQWLRAVAVESIHRLCVQPQLLRSFCQSYDMKQHSTKVFRDIVNALGSFIQSLFLVPPTGNPATANQAGNNNSSGPVSAPANSGMVGIGGGVTLLPAFEYRGTWIPILSITVQGSAKATYLEMLDKVEPPTIPEGYAMSVAFHCLLDLVRGITSMIEGELGEAETEDHTITEEASSPTQSSEQQDLQSTSDQVDKETVSRAVWEEMVNACWCGLLAALSLLLDASTDEAATENILKAELTMAALCGRLGLVTSRDAFITAICKGSLPPHYALTVLNATTAATLSNKSYSIQGQSVMMISPSSESHQQVVAVGQPLAVQPQGTVMLTSKNIQCMRTLLNLAHCHGAVLGTSWQLVLATLQHLVWILGLKPSSGGALKPGRAVEGPSTVLTTAVMTDLPVISNILSRLFESSQYLDDVSLHHLINALCSLSLEAMDMAYGNNKEPSLFAVAKLLETGLVNMHRIEILWRPLTGHLLEKVCQHPNSRMREWGAEALTSLIKAGLTFTHEPPLSQNQRLQLLLLNPLKEMSNINHPDIRLKQLECVLQILQSQGDSLGPGWPLVLGVMGAIRNDQGESLIRTAFQCLQLVVTDFLPTMPCTCLQIVVDVAGSFGLHNQELNISLTSIGLLWNISDYFFQRGETIEKELNREEAAQQKQAEEKGVALHRPFHPAPPFDCLWLCLYAKLGELCVDPRPAVRKSAGQTLFSTVGAHGTLLQHSTWHTVIWKVLFHLLDRVRESSTTADKEKIESGGGNILIHHSRDTAEKQWAETWVLTLAGVARIFNTRRYLLQPLGDFSRAWDVLLDHIQSAALSKNNEVSLAALKSFQEILQIVSPVRDSDKPETPPVVNVPVPVLIGSISGPGLNRPFLRTDSIGERLGRYSSSEPPIVTDELEDSNLWWAAWNTWYRIGSESTKPPITFDKLTFIPSQPFLTALIQIFPALYQHIKTGFNMDDLQKLGVILHSAVSVPISSDASPFILPSYTEAVLTSLQEAVLTALDVLQKAICVGPDNMQIMYPAIFDQLLAFVEFSCKPPQYGQLETKHIANAKYNQIQLFAPAEWVALNYVPFAERSLEVVVDLYQKTACHKAVVNEKVLQNIIKTLRVPLSLKYSCPSESTWKLAVSSLLKVLSIGLPVARQHAASGKFDSMWPELANTFEDFLFTKSIPPDNLSIQEFQRNESIDVEVVQLISTEILPYANFIPKEFVGQIMTMLNKGSIHSQSSSFTEAEIDIRLREEFSKMCFETLLQFSFSNKVTTPQEGYISRMALSVLLKRSQDVLHRYIEDERLSGKCPLPRQQVTEIIFVLKAVSTLIDSLKKTQPENVDGNTWAQVIALYPTLVECITCSSSEVCSALKEALVPFKDFMQPPASKVQNGES</sequence>
<reference evidence="10" key="2">
    <citation type="submission" date="2025-09" db="UniProtKB">
        <authorList>
            <consortium name="Ensembl"/>
        </authorList>
    </citation>
    <scope>IDENTIFICATION</scope>
</reference>
<dbReference type="OrthoDB" id="294853at2759"/>
<evidence type="ECO:0000256" key="1">
    <source>
        <dbReference type="ARBA" id="ARBA00008144"/>
    </source>
</evidence>
<evidence type="ECO:0000259" key="8">
    <source>
        <dbReference type="Pfam" id="PF16206"/>
    </source>
</evidence>
<dbReference type="CTD" id="23041"/>
<feature type="domain" description="Mon2/Sec7/BIG1-like HUS" evidence="7">
    <location>
        <begin position="211"/>
        <end position="384"/>
    </location>
</feature>
<feature type="compositionally biased region" description="Polar residues" evidence="5">
    <location>
        <begin position="518"/>
        <end position="537"/>
    </location>
</feature>
<evidence type="ECO:0000313" key="11">
    <source>
        <dbReference type="Proteomes" id="UP000694385"/>
    </source>
</evidence>
<dbReference type="RefSeq" id="XP_004650102.1">
    <property type="nucleotide sequence ID" value="XM_004650045.2"/>
</dbReference>
<dbReference type="Pfam" id="PF16206">
    <property type="entry name" value="Mon2_C"/>
    <property type="match status" value="1"/>
</dbReference>
<dbReference type="Pfam" id="PF09324">
    <property type="entry name" value="Sec7-like_HDS"/>
    <property type="match status" value="1"/>
</dbReference>
<evidence type="ECO:0000256" key="4">
    <source>
        <dbReference type="ARBA" id="ARBA00022927"/>
    </source>
</evidence>
<name>A0A8C5KMZ3_JACJA</name>
<dbReference type="InterPro" id="IPR032817">
    <property type="entry name" value="Mon2_C"/>
</dbReference>
<dbReference type="Proteomes" id="UP000694385">
    <property type="component" value="Unassembled WGS sequence"/>
</dbReference>
<dbReference type="Ensembl" id="ENSJJAT00000019204.1">
    <property type="protein sequence ID" value="ENSJJAP00000012720.1"/>
    <property type="gene ID" value="ENSJJAG00000015619.1"/>
</dbReference>
<dbReference type="InterPro" id="IPR016024">
    <property type="entry name" value="ARM-type_fold"/>
</dbReference>